<organism evidence="1 2">
    <name type="scientific">Arenibacter certesii</name>
    <dbReference type="NCBI Taxonomy" id="228955"/>
    <lineage>
        <taxon>Bacteria</taxon>
        <taxon>Pseudomonadati</taxon>
        <taxon>Bacteroidota</taxon>
        <taxon>Flavobacteriia</taxon>
        <taxon>Flavobacteriales</taxon>
        <taxon>Flavobacteriaceae</taxon>
        <taxon>Arenibacter</taxon>
    </lineage>
</organism>
<accession>A0A918IYI0</accession>
<gene>
    <name evidence="1" type="ORF">GCM10007383_22190</name>
</gene>
<name>A0A918IYI0_9FLAO</name>
<evidence type="ECO:0000313" key="1">
    <source>
        <dbReference type="EMBL" id="GGW36915.1"/>
    </source>
</evidence>
<dbReference type="InterPro" id="IPR034660">
    <property type="entry name" value="DinB/YfiT-like"/>
</dbReference>
<evidence type="ECO:0000313" key="2">
    <source>
        <dbReference type="Proteomes" id="UP000634668"/>
    </source>
</evidence>
<dbReference type="Proteomes" id="UP000634668">
    <property type="component" value="Unassembled WGS sequence"/>
</dbReference>
<keyword evidence="2" id="KW-1185">Reference proteome</keyword>
<comment type="caution">
    <text evidence="1">The sequence shown here is derived from an EMBL/GenBank/DDBJ whole genome shotgun (WGS) entry which is preliminary data.</text>
</comment>
<reference evidence="1" key="1">
    <citation type="journal article" date="2014" name="Int. J. Syst. Evol. Microbiol.">
        <title>Complete genome sequence of Corynebacterium casei LMG S-19264T (=DSM 44701T), isolated from a smear-ripened cheese.</title>
        <authorList>
            <consortium name="US DOE Joint Genome Institute (JGI-PGF)"/>
            <person name="Walter F."/>
            <person name="Albersmeier A."/>
            <person name="Kalinowski J."/>
            <person name="Ruckert C."/>
        </authorList>
    </citation>
    <scope>NUCLEOTIDE SEQUENCE</scope>
    <source>
        <strain evidence="1">KCTC 12113</strain>
    </source>
</reference>
<evidence type="ECO:0008006" key="3">
    <source>
        <dbReference type="Google" id="ProtNLM"/>
    </source>
</evidence>
<sequence length="164" mass="19227">MDCIEALQKELESEYIITKKFIDLYPEDKNSWKPHKKSMDMKTLTVHIIEIFAWPDIIMNTDYLDFAETPYTQPQLSTRAEMQKKLETDYNLGKTTLKNLTLEKLDGKWDIRQGDTVFQEWSKYGALRHAFNQITHHRAQLGVFYRLNDIPVPGSYGPSADDHQ</sequence>
<proteinExistence type="predicted"/>
<dbReference type="RefSeq" id="WP_026813807.1">
    <property type="nucleotide sequence ID" value="NZ_BMWP01000014.1"/>
</dbReference>
<dbReference type="SUPFAM" id="SSF109854">
    <property type="entry name" value="DinB/YfiT-like putative metalloenzymes"/>
    <property type="match status" value="1"/>
</dbReference>
<dbReference type="EMBL" id="BMWP01000014">
    <property type="protein sequence ID" value="GGW36915.1"/>
    <property type="molecule type" value="Genomic_DNA"/>
</dbReference>
<protein>
    <recommendedName>
        <fullName evidence="3">Damage-inducible protein DinB</fullName>
    </recommendedName>
</protein>
<reference evidence="1" key="2">
    <citation type="submission" date="2020-09" db="EMBL/GenBank/DDBJ databases">
        <authorList>
            <person name="Sun Q."/>
            <person name="Kim S."/>
        </authorList>
    </citation>
    <scope>NUCLEOTIDE SEQUENCE</scope>
    <source>
        <strain evidence="1">KCTC 12113</strain>
    </source>
</reference>
<dbReference type="AlphaFoldDB" id="A0A918IYI0"/>
<dbReference type="Gene3D" id="1.20.120.450">
    <property type="entry name" value="dinb family like domain"/>
    <property type="match status" value="1"/>
</dbReference>